<name>A0A8J5CHK5_ZINOF</name>
<reference evidence="2 3" key="1">
    <citation type="submission" date="2020-08" db="EMBL/GenBank/DDBJ databases">
        <title>Plant Genome Project.</title>
        <authorList>
            <person name="Zhang R.-G."/>
        </authorList>
    </citation>
    <scope>NUCLEOTIDE SEQUENCE [LARGE SCALE GENOMIC DNA]</scope>
    <source>
        <tissue evidence="2">Rhizome</tissue>
    </source>
</reference>
<evidence type="ECO:0000256" key="1">
    <source>
        <dbReference type="SAM" id="MobiDB-lite"/>
    </source>
</evidence>
<keyword evidence="3" id="KW-1185">Reference proteome</keyword>
<evidence type="ECO:0000313" key="3">
    <source>
        <dbReference type="Proteomes" id="UP000734854"/>
    </source>
</evidence>
<comment type="caution">
    <text evidence="2">The sequence shown here is derived from an EMBL/GenBank/DDBJ whole genome shotgun (WGS) entry which is preliminary data.</text>
</comment>
<organism evidence="2 3">
    <name type="scientific">Zingiber officinale</name>
    <name type="common">Ginger</name>
    <name type="synonym">Amomum zingiber</name>
    <dbReference type="NCBI Taxonomy" id="94328"/>
    <lineage>
        <taxon>Eukaryota</taxon>
        <taxon>Viridiplantae</taxon>
        <taxon>Streptophyta</taxon>
        <taxon>Embryophyta</taxon>
        <taxon>Tracheophyta</taxon>
        <taxon>Spermatophyta</taxon>
        <taxon>Magnoliopsida</taxon>
        <taxon>Liliopsida</taxon>
        <taxon>Zingiberales</taxon>
        <taxon>Zingiberaceae</taxon>
        <taxon>Zingiber</taxon>
    </lineage>
</organism>
<gene>
    <name evidence="2" type="ORF">ZIOFF_068627</name>
</gene>
<feature type="region of interest" description="Disordered" evidence="1">
    <location>
        <begin position="108"/>
        <end position="127"/>
    </location>
</feature>
<sequence>MHGEIILTGVHQLDGVLRNLTENRNDTQKLVEKKINGQCVLRNLSKKLTEKKMGTWKLTEKKIEVVAWKQLREDSLPTDEGGAVHDEVGHLLTEAILYDESVTSDAGDDFSTGAGVKERRGKKNKISKFQASRDDGVVDDPDYSVTPVTMIHDKVAAIPDQEGHNGKGDVVATDGQTMVEIEFHRVIKCGRELGHDALLHKGVKCGWRTHTVPSSCLSSSTLLISSGRAL</sequence>
<proteinExistence type="predicted"/>
<dbReference type="AlphaFoldDB" id="A0A8J5CHK5"/>
<evidence type="ECO:0000313" key="2">
    <source>
        <dbReference type="EMBL" id="KAG6474689.1"/>
    </source>
</evidence>
<protein>
    <submittedName>
        <fullName evidence="2">Uncharacterized protein</fullName>
    </submittedName>
</protein>
<dbReference type="Proteomes" id="UP000734854">
    <property type="component" value="Unassembled WGS sequence"/>
</dbReference>
<accession>A0A8J5CHK5</accession>
<dbReference type="EMBL" id="JACMSC010000019">
    <property type="protein sequence ID" value="KAG6474689.1"/>
    <property type="molecule type" value="Genomic_DNA"/>
</dbReference>